<reference evidence="3 4" key="1">
    <citation type="submission" date="2016-11" db="EMBL/GenBank/DDBJ databases">
        <authorList>
            <person name="Jaros S."/>
            <person name="Januszkiewicz K."/>
            <person name="Wedrychowicz H."/>
        </authorList>
    </citation>
    <scope>NUCLEOTIDE SEQUENCE [LARGE SCALE GENOMIC DNA]</scope>
    <source>
        <strain evidence="3 4">DSM 17737</strain>
    </source>
</reference>
<sequence>MSKPVYLDLESASLKSHWGKVVPNAELLSDKRVPGSPGIVVLEVKAGNDLEPSDRDTIQALTRQGHRVLVTTLYPLPAQGVAVIRAGGHGYIHGLAHPDRIRSALDALQSGQVWLNEEVLSSLVAALAPAEPKIKWPENLTRRERDIAQAILEGKSNAEIAETLFIAESTVKTHIKHLFEKMGVHDRLGLVLKLRGEAPIS</sequence>
<dbReference type="Proteomes" id="UP000198461">
    <property type="component" value="Unassembled WGS sequence"/>
</dbReference>
<name>A0A1N6GET7_9GAMM</name>
<dbReference type="AlphaFoldDB" id="A0A1N6GET7"/>
<gene>
    <name evidence="3" type="ORF">SAMN05443662_1312</name>
</gene>
<dbReference type="STRING" id="364032.SAMN05443662_1312"/>
<accession>A0A1N6GET7</accession>
<dbReference type="PROSITE" id="PS50043">
    <property type="entry name" value="HTH_LUXR_2"/>
    <property type="match status" value="1"/>
</dbReference>
<dbReference type="SUPFAM" id="SSF46894">
    <property type="entry name" value="C-terminal effector domain of the bipartite response regulators"/>
    <property type="match status" value="1"/>
</dbReference>
<dbReference type="PANTHER" id="PTHR43214">
    <property type="entry name" value="TWO-COMPONENT RESPONSE REGULATOR"/>
    <property type="match status" value="1"/>
</dbReference>
<dbReference type="EMBL" id="FSRE01000003">
    <property type="protein sequence ID" value="SIO06050.1"/>
    <property type="molecule type" value="Genomic_DNA"/>
</dbReference>
<dbReference type="OrthoDB" id="9794397at2"/>
<feature type="domain" description="HTH luxR-type" evidence="2">
    <location>
        <begin position="133"/>
        <end position="198"/>
    </location>
</feature>
<dbReference type="InterPro" id="IPR016032">
    <property type="entry name" value="Sig_transdc_resp-reg_C-effctor"/>
</dbReference>
<dbReference type="Pfam" id="PF00196">
    <property type="entry name" value="GerE"/>
    <property type="match status" value="1"/>
</dbReference>
<evidence type="ECO:0000313" key="3">
    <source>
        <dbReference type="EMBL" id="SIO06050.1"/>
    </source>
</evidence>
<dbReference type="InterPro" id="IPR000792">
    <property type="entry name" value="Tscrpt_reg_LuxR_C"/>
</dbReference>
<dbReference type="GO" id="GO:0003677">
    <property type="term" value="F:DNA binding"/>
    <property type="evidence" value="ECO:0007669"/>
    <property type="project" value="UniProtKB-KW"/>
</dbReference>
<dbReference type="PRINTS" id="PR00038">
    <property type="entry name" value="HTHLUXR"/>
</dbReference>
<dbReference type="RefSeq" id="WP_074201590.1">
    <property type="nucleotide sequence ID" value="NZ_FSRE01000003.1"/>
</dbReference>
<evidence type="ECO:0000256" key="1">
    <source>
        <dbReference type="ARBA" id="ARBA00023125"/>
    </source>
</evidence>
<dbReference type="GO" id="GO:0006355">
    <property type="term" value="P:regulation of DNA-templated transcription"/>
    <property type="evidence" value="ECO:0007669"/>
    <property type="project" value="InterPro"/>
</dbReference>
<evidence type="ECO:0000259" key="2">
    <source>
        <dbReference type="PROSITE" id="PS50043"/>
    </source>
</evidence>
<dbReference type="PROSITE" id="PS00622">
    <property type="entry name" value="HTH_LUXR_1"/>
    <property type="match status" value="1"/>
</dbReference>
<organism evidence="3 4">
    <name type="scientific">Sulfurivirga caldicuralii</name>
    <dbReference type="NCBI Taxonomy" id="364032"/>
    <lineage>
        <taxon>Bacteria</taxon>
        <taxon>Pseudomonadati</taxon>
        <taxon>Pseudomonadota</taxon>
        <taxon>Gammaproteobacteria</taxon>
        <taxon>Thiotrichales</taxon>
        <taxon>Piscirickettsiaceae</taxon>
        <taxon>Sulfurivirga</taxon>
    </lineage>
</organism>
<protein>
    <submittedName>
        <fullName evidence="3">Regulatory protein, luxR family</fullName>
    </submittedName>
</protein>
<keyword evidence="4" id="KW-1185">Reference proteome</keyword>
<evidence type="ECO:0000313" key="4">
    <source>
        <dbReference type="Proteomes" id="UP000198461"/>
    </source>
</evidence>
<dbReference type="SMART" id="SM00421">
    <property type="entry name" value="HTH_LUXR"/>
    <property type="match status" value="1"/>
</dbReference>
<dbReference type="CDD" id="cd06170">
    <property type="entry name" value="LuxR_C_like"/>
    <property type="match status" value="1"/>
</dbReference>
<dbReference type="Gene3D" id="3.40.50.2300">
    <property type="match status" value="1"/>
</dbReference>
<dbReference type="InterPro" id="IPR039420">
    <property type="entry name" value="WalR-like"/>
</dbReference>
<keyword evidence="1" id="KW-0238">DNA-binding</keyword>
<proteinExistence type="predicted"/>
<dbReference type="PANTHER" id="PTHR43214:SF43">
    <property type="entry name" value="TWO-COMPONENT RESPONSE REGULATOR"/>
    <property type="match status" value="1"/>
</dbReference>